<dbReference type="RefSeq" id="WP_146600612.1">
    <property type="nucleotide sequence ID" value="NZ_SJPY01000005.1"/>
</dbReference>
<name>A0A5C6DYK2_9BACT</name>
<evidence type="ECO:0000313" key="5">
    <source>
        <dbReference type="Proteomes" id="UP000315471"/>
    </source>
</evidence>
<comment type="caution">
    <text evidence="4">The sequence shown here is derived from an EMBL/GenBank/DDBJ whole genome shotgun (WGS) entry which is preliminary data.</text>
</comment>
<feature type="domain" description="Class II aldolase/adducin N-terminal" evidence="3">
    <location>
        <begin position="8"/>
        <end position="218"/>
    </location>
</feature>
<dbReference type="GO" id="GO:0005829">
    <property type="term" value="C:cytosol"/>
    <property type="evidence" value="ECO:0007669"/>
    <property type="project" value="TreeGrafter"/>
</dbReference>
<dbReference type="InterPro" id="IPR036409">
    <property type="entry name" value="Aldolase_II/adducin_N_sf"/>
</dbReference>
<dbReference type="SUPFAM" id="SSF53639">
    <property type="entry name" value="AraD/HMP-PK domain-like"/>
    <property type="match status" value="1"/>
</dbReference>
<dbReference type="EMBL" id="SJPY01000005">
    <property type="protein sequence ID" value="TWU39959.1"/>
    <property type="molecule type" value="Genomic_DNA"/>
</dbReference>
<dbReference type="PANTHER" id="PTHR22789">
    <property type="entry name" value="FUCULOSE PHOSPHATE ALDOLASE"/>
    <property type="match status" value="1"/>
</dbReference>
<evidence type="ECO:0000259" key="3">
    <source>
        <dbReference type="SMART" id="SM01007"/>
    </source>
</evidence>
<evidence type="ECO:0000256" key="2">
    <source>
        <dbReference type="ARBA" id="ARBA00023239"/>
    </source>
</evidence>
<sequence length="252" mass="27516">MSLSEKLETMLELSRFLGEEQRDLAILGEGNTSAKIDDETFLVKASGSCLQTLGQDDAVLCRFDALLPMLDQDDISDQGIEDRLLACRVNSDAKKPSVETLFHAYLLSLPGIEFVGHTHSIAVNQILCSPLAEKFATSRLFPDEIVCCGSQSMFVPYVDPGLKLSQVIRDKMQAFVEDFGSPPRVILLQNHGLITTGKTSGAVKAAMLMAHKAAEIFTGAAALGGPVFMSDAEVDRIANRIDEHYRQRALKL</sequence>
<proteinExistence type="predicted"/>
<dbReference type="Gene3D" id="3.40.225.10">
    <property type="entry name" value="Class II aldolase/adducin N-terminal domain"/>
    <property type="match status" value="1"/>
</dbReference>
<dbReference type="OrthoDB" id="9774430at2"/>
<protein>
    <submittedName>
        <fullName evidence="4">Short chain dehydrogenase</fullName>
    </submittedName>
</protein>
<dbReference type="GO" id="GO:0016832">
    <property type="term" value="F:aldehyde-lyase activity"/>
    <property type="evidence" value="ECO:0007669"/>
    <property type="project" value="TreeGrafter"/>
</dbReference>
<dbReference type="Proteomes" id="UP000315471">
    <property type="component" value="Unassembled WGS sequence"/>
</dbReference>
<dbReference type="SMART" id="SM01007">
    <property type="entry name" value="Aldolase_II"/>
    <property type="match status" value="1"/>
</dbReference>
<reference evidence="4 5" key="1">
    <citation type="submission" date="2019-02" db="EMBL/GenBank/DDBJ databases">
        <title>Deep-cultivation of Planctomycetes and their phenomic and genomic characterization uncovers novel biology.</title>
        <authorList>
            <person name="Wiegand S."/>
            <person name="Jogler M."/>
            <person name="Boedeker C."/>
            <person name="Pinto D."/>
            <person name="Vollmers J."/>
            <person name="Rivas-Marin E."/>
            <person name="Kohn T."/>
            <person name="Peeters S.H."/>
            <person name="Heuer A."/>
            <person name="Rast P."/>
            <person name="Oberbeckmann S."/>
            <person name="Bunk B."/>
            <person name="Jeske O."/>
            <person name="Meyerdierks A."/>
            <person name="Storesund J.E."/>
            <person name="Kallscheuer N."/>
            <person name="Luecker S."/>
            <person name="Lage O.M."/>
            <person name="Pohl T."/>
            <person name="Merkel B.J."/>
            <person name="Hornburger P."/>
            <person name="Mueller R.-W."/>
            <person name="Bruemmer F."/>
            <person name="Labrenz M."/>
            <person name="Spormann A.M."/>
            <person name="Op Den Camp H."/>
            <person name="Overmann J."/>
            <person name="Amann R."/>
            <person name="Jetten M.S.M."/>
            <person name="Mascher T."/>
            <person name="Medema M.H."/>
            <person name="Devos D.P."/>
            <person name="Kaster A.-K."/>
            <person name="Ovreas L."/>
            <person name="Rohde M."/>
            <person name="Galperin M.Y."/>
            <person name="Jogler C."/>
        </authorList>
    </citation>
    <scope>NUCLEOTIDE SEQUENCE [LARGE SCALE GENOMIC DNA]</scope>
    <source>
        <strain evidence="4 5">Q31b</strain>
    </source>
</reference>
<keyword evidence="5" id="KW-1185">Reference proteome</keyword>
<keyword evidence="1" id="KW-0479">Metal-binding</keyword>
<organism evidence="4 5">
    <name type="scientific">Novipirellula aureliae</name>
    <dbReference type="NCBI Taxonomy" id="2527966"/>
    <lineage>
        <taxon>Bacteria</taxon>
        <taxon>Pseudomonadati</taxon>
        <taxon>Planctomycetota</taxon>
        <taxon>Planctomycetia</taxon>
        <taxon>Pirellulales</taxon>
        <taxon>Pirellulaceae</taxon>
        <taxon>Novipirellula</taxon>
    </lineage>
</organism>
<dbReference type="PANTHER" id="PTHR22789:SF0">
    <property type="entry name" value="3-OXO-TETRONATE 4-PHOSPHATE DECARBOXYLASE-RELATED"/>
    <property type="match status" value="1"/>
</dbReference>
<keyword evidence="2" id="KW-0456">Lyase</keyword>
<dbReference type="GO" id="GO:0046872">
    <property type="term" value="F:metal ion binding"/>
    <property type="evidence" value="ECO:0007669"/>
    <property type="project" value="UniProtKB-KW"/>
</dbReference>
<dbReference type="Pfam" id="PF00596">
    <property type="entry name" value="Aldolase_II"/>
    <property type="match status" value="1"/>
</dbReference>
<evidence type="ECO:0000313" key="4">
    <source>
        <dbReference type="EMBL" id="TWU39959.1"/>
    </source>
</evidence>
<dbReference type="GO" id="GO:0019323">
    <property type="term" value="P:pentose catabolic process"/>
    <property type="evidence" value="ECO:0007669"/>
    <property type="project" value="TreeGrafter"/>
</dbReference>
<accession>A0A5C6DYK2</accession>
<dbReference type="InterPro" id="IPR001303">
    <property type="entry name" value="Aldolase_II/adducin_N"/>
</dbReference>
<dbReference type="AlphaFoldDB" id="A0A5C6DYK2"/>
<evidence type="ECO:0000256" key="1">
    <source>
        <dbReference type="ARBA" id="ARBA00022723"/>
    </source>
</evidence>
<gene>
    <name evidence="4" type="ORF">Q31b_32750</name>
</gene>
<dbReference type="InterPro" id="IPR050197">
    <property type="entry name" value="Aldolase_class_II_sugar_metab"/>
</dbReference>